<sequence length="623" mass="69965">MRGAHVSRLLPIAVLLALFVTVLSNRAAAEEEATPEIVAPAGMTAPDDDGSAPESPFSGPVVVEDVIFPEGLTFRREELFRWMRLHPKSWGHESRFTMSDWRADLGRLEQFYRQEGFDAAEVTGLVEEERPGRVVLRVGIEEGPRWEWIQSRLVVNPARSGLRDSLRVLVPNPGEPARWRLLPMLREEMVARLAEWGRHDAEVEFLVRRDEADRRAEIKVVVHAGPLVRAEGLRIDGVDKTRRDVVRRELLVRDGDPLRLSELRRSEERLRNLGIFSDVKVGIAPYSHRHGFRAVHVRVEEAPGGRLASGFGYGSIDRLHLGASIEQANFHGRAIRLAVGMVVGQERRMLEAGAFLPWVLHRRVGLRLSTTYEKVFPSRYEIERERGEVALVREIEEVWKLELGFLAERARVLSSKADRDDKPVRIGQLGVALSKDTRDRLLGPTRGRYVRFSHDWVSPLFGSSEDFTRIEFQVRGYHPLGAGVLGQARALVGVLRSHESGNEIPLSERFFAGGTEDLRGFPGDGIGPQDDSGEPEGGRILFLGGVEAEHRVWRSVGIAGFVDIGQLENRQEDLRLSRLSVGAGAGLRWRSRLGYARADIGFPLTDRFAGPPRFHFSTGTTFF</sequence>
<keyword evidence="4" id="KW-0472">Membrane</keyword>
<evidence type="ECO:0000313" key="10">
    <source>
        <dbReference type="Proteomes" id="UP000739538"/>
    </source>
</evidence>
<reference evidence="9" key="1">
    <citation type="submission" date="2020-04" db="EMBL/GenBank/DDBJ databases">
        <authorList>
            <person name="Zhang T."/>
        </authorList>
    </citation>
    <scope>NUCLEOTIDE SEQUENCE</scope>
    <source>
        <strain evidence="9">HKST-UBA02</strain>
    </source>
</reference>
<comment type="subcellular location">
    <subcellularLocation>
        <location evidence="1">Membrane</location>
    </subcellularLocation>
</comment>
<evidence type="ECO:0000256" key="1">
    <source>
        <dbReference type="ARBA" id="ARBA00004370"/>
    </source>
</evidence>
<dbReference type="Proteomes" id="UP000739538">
    <property type="component" value="Unassembled WGS sequence"/>
</dbReference>
<feature type="domain" description="POTRA" evidence="8">
    <location>
        <begin position="233"/>
        <end position="301"/>
    </location>
</feature>
<dbReference type="InterPro" id="IPR039910">
    <property type="entry name" value="D15-like"/>
</dbReference>
<dbReference type="Gene3D" id="2.40.160.50">
    <property type="entry name" value="membrane protein fhac: a member of the omp85/tpsb transporter family"/>
    <property type="match status" value="1"/>
</dbReference>
<keyword evidence="6" id="KW-0732">Signal</keyword>
<keyword evidence="2" id="KW-1134">Transmembrane beta strand</keyword>
<keyword evidence="3" id="KW-0812">Transmembrane</keyword>
<protein>
    <submittedName>
        <fullName evidence="9">BamA/TamA family outer membrane protein</fullName>
    </submittedName>
</protein>
<evidence type="ECO:0000259" key="8">
    <source>
        <dbReference type="Pfam" id="PF07244"/>
    </source>
</evidence>
<dbReference type="InterPro" id="IPR000184">
    <property type="entry name" value="Bac_surfAg_D15"/>
</dbReference>
<name>A0A956NDM9_UNCEI</name>
<evidence type="ECO:0000313" key="9">
    <source>
        <dbReference type="EMBL" id="MCA9756526.1"/>
    </source>
</evidence>
<evidence type="ECO:0000259" key="7">
    <source>
        <dbReference type="Pfam" id="PF01103"/>
    </source>
</evidence>
<evidence type="ECO:0000256" key="4">
    <source>
        <dbReference type="ARBA" id="ARBA00023136"/>
    </source>
</evidence>
<dbReference type="Pfam" id="PF01103">
    <property type="entry name" value="Omp85"/>
    <property type="match status" value="1"/>
</dbReference>
<accession>A0A956NDM9</accession>
<dbReference type="GO" id="GO:0019867">
    <property type="term" value="C:outer membrane"/>
    <property type="evidence" value="ECO:0007669"/>
    <property type="project" value="InterPro"/>
</dbReference>
<evidence type="ECO:0000256" key="6">
    <source>
        <dbReference type="SAM" id="SignalP"/>
    </source>
</evidence>
<organism evidence="9 10">
    <name type="scientific">Eiseniibacteriota bacterium</name>
    <dbReference type="NCBI Taxonomy" id="2212470"/>
    <lineage>
        <taxon>Bacteria</taxon>
        <taxon>Candidatus Eiseniibacteriota</taxon>
    </lineage>
</organism>
<dbReference type="EMBL" id="JAGQHS010000056">
    <property type="protein sequence ID" value="MCA9756526.1"/>
    <property type="molecule type" value="Genomic_DNA"/>
</dbReference>
<comment type="caution">
    <text evidence="9">The sequence shown here is derived from an EMBL/GenBank/DDBJ whole genome shotgun (WGS) entry which is preliminary data.</text>
</comment>
<evidence type="ECO:0000256" key="3">
    <source>
        <dbReference type="ARBA" id="ARBA00022692"/>
    </source>
</evidence>
<evidence type="ECO:0000256" key="5">
    <source>
        <dbReference type="SAM" id="MobiDB-lite"/>
    </source>
</evidence>
<feature type="region of interest" description="Disordered" evidence="5">
    <location>
        <begin position="34"/>
        <end position="58"/>
    </location>
</feature>
<dbReference type="Gene3D" id="3.10.20.310">
    <property type="entry name" value="membrane protein fhac"/>
    <property type="match status" value="2"/>
</dbReference>
<dbReference type="PANTHER" id="PTHR12815:SF18">
    <property type="entry name" value="SORTING AND ASSEMBLY MACHINERY COMPONENT 50 HOMOLOG"/>
    <property type="match status" value="1"/>
</dbReference>
<feature type="signal peptide" evidence="6">
    <location>
        <begin position="1"/>
        <end position="29"/>
    </location>
</feature>
<reference evidence="9" key="2">
    <citation type="journal article" date="2021" name="Microbiome">
        <title>Successional dynamics and alternative stable states in a saline activated sludge microbial community over 9 years.</title>
        <authorList>
            <person name="Wang Y."/>
            <person name="Ye J."/>
            <person name="Ju F."/>
            <person name="Liu L."/>
            <person name="Boyd J.A."/>
            <person name="Deng Y."/>
            <person name="Parks D.H."/>
            <person name="Jiang X."/>
            <person name="Yin X."/>
            <person name="Woodcroft B.J."/>
            <person name="Tyson G.W."/>
            <person name="Hugenholtz P."/>
            <person name="Polz M.F."/>
            <person name="Zhang T."/>
        </authorList>
    </citation>
    <scope>NUCLEOTIDE SEQUENCE</scope>
    <source>
        <strain evidence="9">HKST-UBA02</strain>
    </source>
</reference>
<proteinExistence type="predicted"/>
<dbReference type="InterPro" id="IPR010827">
    <property type="entry name" value="BamA/TamA_POTRA"/>
</dbReference>
<feature type="chain" id="PRO_5037676386" evidence="6">
    <location>
        <begin position="30"/>
        <end position="623"/>
    </location>
</feature>
<dbReference type="PANTHER" id="PTHR12815">
    <property type="entry name" value="SORTING AND ASSEMBLY MACHINERY SAMM50 PROTEIN FAMILY MEMBER"/>
    <property type="match status" value="1"/>
</dbReference>
<gene>
    <name evidence="9" type="ORF">KDA27_12045</name>
</gene>
<dbReference type="AlphaFoldDB" id="A0A956NDM9"/>
<dbReference type="Pfam" id="PF07244">
    <property type="entry name" value="POTRA"/>
    <property type="match status" value="1"/>
</dbReference>
<evidence type="ECO:0000256" key="2">
    <source>
        <dbReference type="ARBA" id="ARBA00022452"/>
    </source>
</evidence>
<feature type="domain" description="Bacterial surface antigen (D15)" evidence="7">
    <location>
        <begin position="329"/>
        <end position="622"/>
    </location>
</feature>